<evidence type="ECO:0000313" key="3">
    <source>
        <dbReference type="Proteomes" id="UP000632222"/>
    </source>
</evidence>
<dbReference type="Gene3D" id="1.10.10.10">
    <property type="entry name" value="Winged helix-like DNA-binding domain superfamily/Winged helix DNA-binding domain"/>
    <property type="match status" value="1"/>
</dbReference>
<name>A0ABQ2D226_9DEIO</name>
<dbReference type="PANTHER" id="PTHR33164:SF43">
    <property type="entry name" value="HTH-TYPE TRANSCRIPTIONAL REPRESSOR YETL"/>
    <property type="match status" value="1"/>
</dbReference>
<evidence type="ECO:0000259" key="1">
    <source>
        <dbReference type="PROSITE" id="PS50995"/>
    </source>
</evidence>
<dbReference type="PROSITE" id="PS50995">
    <property type="entry name" value="HTH_MARR_2"/>
    <property type="match status" value="1"/>
</dbReference>
<evidence type="ECO:0000313" key="2">
    <source>
        <dbReference type="EMBL" id="GGJ41761.1"/>
    </source>
</evidence>
<feature type="domain" description="HTH marR-type" evidence="1">
    <location>
        <begin position="20"/>
        <end position="157"/>
    </location>
</feature>
<reference evidence="3" key="1">
    <citation type="journal article" date="2019" name="Int. J. Syst. Evol. Microbiol.">
        <title>The Global Catalogue of Microorganisms (GCM) 10K type strain sequencing project: providing services to taxonomists for standard genome sequencing and annotation.</title>
        <authorList>
            <consortium name="The Broad Institute Genomics Platform"/>
            <consortium name="The Broad Institute Genome Sequencing Center for Infectious Disease"/>
            <person name="Wu L."/>
            <person name="Ma J."/>
        </authorList>
    </citation>
    <scope>NUCLEOTIDE SEQUENCE [LARGE SCALE GENOMIC DNA]</scope>
    <source>
        <strain evidence="3">JCM 14370</strain>
    </source>
</reference>
<dbReference type="PANTHER" id="PTHR33164">
    <property type="entry name" value="TRANSCRIPTIONAL REGULATOR, MARR FAMILY"/>
    <property type="match status" value="1"/>
</dbReference>
<organism evidence="2 3">
    <name type="scientific">Deinococcus roseus</name>
    <dbReference type="NCBI Taxonomy" id="392414"/>
    <lineage>
        <taxon>Bacteria</taxon>
        <taxon>Thermotogati</taxon>
        <taxon>Deinococcota</taxon>
        <taxon>Deinococci</taxon>
        <taxon>Deinococcales</taxon>
        <taxon>Deinococcaceae</taxon>
        <taxon>Deinococcus</taxon>
    </lineage>
</organism>
<dbReference type="PRINTS" id="PR00598">
    <property type="entry name" value="HTHMARR"/>
</dbReference>
<dbReference type="InterPro" id="IPR036388">
    <property type="entry name" value="WH-like_DNA-bd_sf"/>
</dbReference>
<dbReference type="SUPFAM" id="SSF46785">
    <property type="entry name" value="Winged helix' DNA-binding domain"/>
    <property type="match status" value="1"/>
</dbReference>
<sequence length="157" mass="17760">MQSNDVAPEVPDFTQRSTASFRFLCAYWLVGQALVAKVESAIQTEENMDLRELIVLSYLAAGTSYPSEVAQHILLPRYEVSRTLDKLLKKGLIERQVDEKDARRMQFTVTRQGLEAQLRALQMTEDAASPLLSQLENPDTFVNQIETLSQLAQEDVK</sequence>
<dbReference type="RefSeq" id="WP_189003660.1">
    <property type="nucleotide sequence ID" value="NZ_BMOD01000011.1"/>
</dbReference>
<dbReference type="InterPro" id="IPR000835">
    <property type="entry name" value="HTH_MarR-typ"/>
</dbReference>
<dbReference type="Pfam" id="PF12802">
    <property type="entry name" value="MarR_2"/>
    <property type="match status" value="1"/>
</dbReference>
<dbReference type="InterPro" id="IPR036390">
    <property type="entry name" value="WH_DNA-bd_sf"/>
</dbReference>
<proteinExistence type="predicted"/>
<comment type="caution">
    <text evidence="2">The sequence shown here is derived from an EMBL/GenBank/DDBJ whole genome shotgun (WGS) entry which is preliminary data.</text>
</comment>
<gene>
    <name evidence="2" type="ORF">GCM10008938_29780</name>
</gene>
<protein>
    <recommendedName>
        <fullName evidence="1">HTH marR-type domain-containing protein</fullName>
    </recommendedName>
</protein>
<accession>A0ABQ2D226</accession>
<dbReference type="Proteomes" id="UP000632222">
    <property type="component" value="Unassembled WGS sequence"/>
</dbReference>
<dbReference type="InterPro" id="IPR039422">
    <property type="entry name" value="MarR/SlyA-like"/>
</dbReference>
<keyword evidence="3" id="KW-1185">Reference proteome</keyword>
<dbReference type="EMBL" id="BMOD01000011">
    <property type="protein sequence ID" value="GGJ41761.1"/>
    <property type="molecule type" value="Genomic_DNA"/>
</dbReference>